<dbReference type="Proteomes" id="UP000317650">
    <property type="component" value="Chromosome 5"/>
</dbReference>
<name>A0A4V6T4K8_MUSBA</name>
<proteinExistence type="predicted"/>
<evidence type="ECO:0000256" key="1">
    <source>
        <dbReference type="SAM" id="MobiDB-lite"/>
    </source>
</evidence>
<evidence type="ECO:0000313" key="3">
    <source>
        <dbReference type="Proteomes" id="UP000317650"/>
    </source>
</evidence>
<comment type="caution">
    <text evidence="2">The sequence shown here is derived from an EMBL/GenBank/DDBJ whole genome shotgun (WGS) entry which is preliminary data.</text>
</comment>
<protein>
    <submittedName>
        <fullName evidence="2">Uncharacterized protein</fullName>
    </submittedName>
</protein>
<dbReference type="AlphaFoldDB" id="A0A4V6T4K8"/>
<dbReference type="EMBL" id="PYDT01000003">
    <property type="protein sequence ID" value="THU66705.1"/>
    <property type="molecule type" value="Genomic_DNA"/>
</dbReference>
<accession>A0A4V6T4K8</accession>
<feature type="region of interest" description="Disordered" evidence="1">
    <location>
        <begin position="20"/>
        <end position="73"/>
    </location>
</feature>
<sequence>MLPEPIEKKSGTCRSFRKSAEEIIGGSQRSPRRLGYSLISPQDREPAGSPSEEIQGRIGSPPKIAGTRLEFAG</sequence>
<keyword evidence="3" id="KW-1185">Reference proteome</keyword>
<gene>
    <name evidence="2" type="ORF">C4D60_Mb05t17000</name>
</gene>
<evidence type="ECO:0000313" key="2">
    <source>
        <dbReference type="EMBL" id="THU66705.1"/>
    </source>
</evidence>
<reference evidence="2 3" key="1">
    <citation type="journal article" date="2019" name="Nat. Plants">
        <title>Genome sequencing of Musa balbisiana reveals subgenome evolution and function divergence in polyploid bananas.</title>
        <authorList>
            <person name="Yao X."/>
        </authorList>
    </citation>
    <scope>NUCLEOTIDE SEQUENCE [LARGE SCALE GENOMIC DNA]</scope>
    <source>
        <strain evidence="3">cv. DH-PKW</strain>
        <tissue evidence="2">Leaves</tissue>
    </source>
</reference>
<organism evidence="2 3">
    <name type="scientific">Musa balbisiana</name>
    <name type="common">Banana</name>
    <dbReference type="NCBI Taxonomy" id="52838"/>
    <lineage>
        <taxon>Eukaryota</taxon>
        <taxon>Viridiplantae</taxon>
        <taxon>Streptophyta</taxon>
        <taxon>Embryophyta</taxon>
        <taxon>Tracheophyta</taxon>
        <taxon>Spermatophyta</taxon>
        <taxon>Magnoliopsida</taxon>
        <taxon>Liliopsida</taxon>
        <taxon>Zingiberales</taxon>
        <taxon>Musaceae</taxon>
        <taxon>Musa</taxon>
    </lineage>
</organism>